<evidence type="ECO:0000256" key="6">
    <source>
        <dbReference type="ARBA" id="ARBA00022692"/>
    </source>
</evidence>
<keyword evidence="10 14" id="KW-0472">Membrane</keyword>
<reference evidence="16 17" key="1">
    <citation type="journal article" date="2013" name="Nat. Commun.">
        <title>The evolution and pathogenic mechanisms of the rice sheath blight pathogen.</title>
        <authorList>
            <person name="Zheng A."/>
            <person name="Lin R."/>
            <person name="Xu L."/>
            <person name="Qin P."/>
            <person name="Tang C."/>
            <person name="Ai P."/>
            <person name="Zhang D."/>
            <person name="Liu Y."/>
            <person name="Sun Z."/>
            <person name="Feng H."/>
            <person name="Wang Y."/>
            <person name="Chen Y."/>
            <person name="Liang X."/>
            <person name="Fu R."/>
            <person name="Li Q."/>
            <person name="Zhang J."/>
            <person name="Yu X."/>
            <person name="Xie Z."/>
            <person name="Ding L."/>
            <person name="Guan P."/>
            <person name="Tang J."/>
            <person name="Liang Y."/>
            <person name="Wang S."/>
            <person name="Deng Q."/>
            <person name="Li S."/>
            <person name="Zhu J."/>
            <person name="Wang L."/>
            <person name="Liu H."/>
            <person name="Li P."/>
        </authorList>
    </citation>
    <scope>NUCLEOTIDE SEQUENCE [LARGE SCALE GENOMIC DNA]</scope>
    <source>
        <strain evidence="17">AG-1 IA</strain>
    </source>
</reference>
<evidence type="ECO:0000256" key="13">
    <source>
        <dbReference type="SAM" id="MobiDB-lite"/>
    </source>
</evidence>
<dbReference type="GO" id="GO:0003677">
    <property type="term" value="F:DNA binding"/>
    <property type="evidence" value="ECO:0007669"/>
    <property type="project" value="TreeGrafter"/>
</dbReference>
<sequence>MPPPKIANAQTGAVSTTNAVQQLWKAYQKDTPDRLKLIDAFLVFIMISGIVQFLYCILVTNYPFNAFLSGLVPITIGQFVLTASLRSQVNPENRAHFKDVSPERLAWVCLHRRYRPLLMDAVNSSLPLEVFGALGYMSVDGPNQDHERSVTSKLQSIWPWLTLYQWISGHQPRKQTAMQPRHPNGTNCRVQTYRVSVDGDGRKMVAQGLDRRGAMASNTNGNEQQQAPATPVNVGGTLYQPTPTAASRPAATTNTVGTTSTANTATPVPAAAASNVQPTLNTIQANLSNLLKTPASATHSAQIAAALAPHMTQIMNLAKQGTLTESQMAQLKTLAGIVAPGNQQPTPAATTPRPLTTAPPRPAGTPQPTAAPATMAQTAAKPAATTPAATYPPATQQSWSRPVPVLSGQLLPQYAATAPAYAPAAPTGPAPVPRRALKDLVYGFESDVRVDPDAEQFLLQAADDFIESVTQFACRVAKHRGSDTLEVKDLQLHLEKNYDLHIPGFATDETRHATATAAQASVTNAISKPIAPLPAARKSRHRATDPATLRASRLAAVRDAASRPLYYMCVVWVDRNLGLVWVHAASTVARPFPLVSTFFPFVSTPFVVMGGIRSNGIGCLTAPKKMFVACSCTTTANGDVYINRTPQMRKAVVGELPALVPVPARTDASERKVRHPELLVRVVEHDRSGECFVDD</sequence>
<keyword evidence="12" id="KW-0539">Nucleus</keyword>
<feature type="compositionally biased region" description="Low complexity" evidence="13">
    <location>
        <begin position="339"/>
        <end position="356"/>
    </location>
</feature>
<feature type="transmembrane region" description="Helical" evidence="14">
    <location>
        <begin position="37"/>
        <end position="60"/>
    </location>
</feature>
<feature type="region of interest" description="Disordered" evidence="13">
    <location>
        <begin position="339"/>
        <end position="400"/>
    </location>
</feature>
<protein>
    <submittedName>
        <fullName evidence="16">DAD domain-containing protein</fullName>
    </submittedName>
</protein>
<comment type="similarity">
    <text evidence="4">Belongs to the TAF12 family.</text>
</comment>
<dbReference type="Proteomes" id="UP000011668">
    <property type="component" value="Unassembled WGS sequence"/>
</dbReference>
<dbReference type="PANTHER" id="PTHR12264:SF21">
    <property type="entry name" value="TRANSCRIPTION INITIATION FACTOR TFIID SUBUNIT 12"/>
    <property type="match status" value="1"/>
</dbReference>
<evidence type="ECO:0000256" key="9">
    <source>
        <dbReference type="ARBA" id="ARBA00023015"/>
    </source>
</evidence>
<evidence type="ECO:0000256" key="4">
    <source>
        <dbReference type="ARBA" id="ARBA00007530"/>
    </source>
</evidence>
<organism evidence="16 17">
    <name type="scientific">Thanatephorus cucumeris (strain AG1-IA)</name>
    <name type="common">Rice sheath blight fungus</name>
    <name type="synonym">Rhizoctonia solani</name>
    <dbReference type="NCBI Taxonomy" id="983506"/>
    <lineage>
        <taxon>Eukaryota</taxon>
        <taxon>Fungi</taxon>
        <taxon>Dikarya</taxon>
        <taxon>Basidiomycota</taxon>
        <taxon>Agaricomycotina</taxon>
        <taxon>Agaricomycetes</taxon>
        <taxon>Cantharellales</taxon>
        <taxon>Ceratobasidiaceae</taxon>
        <taxon>Rhizoctonia</taxon>
        <taxon>Rhizoctonia solani AG-1</taxon>
    </lineage>
</organism>
<dbReference type="InterPro" id="IPR037794">
    <property type="entry name" value="TAF12"/>
</dbReference>
<evidence type="ECO:0000256" key="11">
    <source>
        <dbReference type="ARBA" id="ARBA00023163"/>
    </source>
</evidence>
<dbReference type="PANTHER" id="PTHR12264">
    <property type="entry name" value="TRANSCRIPTION INITIATION FACTOR TFIID SUBUNIT 12"/>
    <property type="match status" value="1"/>
</dbReference>
<dbReference type="SUPFAM" id="SSF47113">
    <property type="entry name" value="Histone-fold"/>
    <property type="match status" value="1"/>
</dbReference>
<feature type="compositionally biased region" description="Low complexity" evidence="13">
    <location>
        <begin position="366"/>
        <end position="397"/>
    </location>
</feature>
<feature type="transmembrane region" description="Helical" evidence="14">
    <location>
        <begin position="66"/>
        <end position="85"/>
    </location>
</feature>
<evidence type="ECO:0000256" key="12">
    <source>
        <dbReference type="ARBA" id="ARBA00023242"/>
    </source>
</evidence>
<dbReference type="AlphaFoldDB" id="L8WUK9"/>
<evidence type="ECO:0000256" key="10">
    <source>
        <dbReference type="ARBA" id="ARBA00023136"/>
    </source>
</evidence>
<dbReference type="GO" id="GO:0046982">
    <property type="term" value="F:protein heterodimerization activity"/>
    <property type="evidence" value="ECO:0007669"/>
    <property type="project" value="InterPro"/>
</dbReference>
<comment type="caution">
    <text evidence="16">The sequence shown here is derived from an EMBL/GenBank/DDBJ whole genome shotgun (WGS) entry which is preliminary data.</text>
</comment>
<dbReference type="GO" id="GO:0005669">
    <property type="term" value="C:transcription factor TFIID complex"/>
    <property type="evidence" value="ECO:0007669"/>
    <property type="project" value="InterPro"/>
</dbReference>
<accession>L8WUK9</accession>
<evidence type="ECO:0000256" key="8">
    <source>
        <dbReference type="ARBA" id="ARBA00022989"/>
    </source>
</evidence>
<keyword evidence="7" id="KW-0256">Endoplasmic reticulum</keyword>
<dbReference type="GO" id="GO:0051123">
    <property type="term" value="P:RNA polymerase II preinitiation complex assembly"/>
    <property type="evidence" value="ECO:0007669"/>
    <property type="project" value="TreeGrafter"/>
</dbReference>
<dbReference type="OrthoDB" id="2193432at2759"/>
<dbReference type="UniPathway" id="UPA00378"/>
<evidence type="ECO:0000313" key="17">
    <source>
        <dbReference type="Proteomes" id="UP000011668"/>
    </source>
</evidence>
<gene>
    <name evidence="16" type="ORF">AG1IA_04171</name>
</gene>
<evidence type="ECO:0000256" key="14">
    <source>
        <dbReference type="SAM" id="Phobius"/>
    </source>
</evidence>
<evidence type="ECO:0000256" key="7">
    <source>
        <dbReference type="ARBA" id="ARBA00022824"/>
    </source>
</evidence>
<keyword evidence="6 14" id="KW-0812">Transmembrane</keyword>
<evidence type="ECO:0000256" key="1">
    <source>
        <dbReference type="ARBA" id="ARBA00004123"/>
    </source>
</evidence>
<proteinExistence type="inferred from homology"/>
<dbReference type="GO" id="GO:0000124">
    <property type="term" value="C:SAGA complex"/>
    <property type="evidence" value="ECO:0007669"/>
    <property type="project" value="InterPro"/>
</dbReference>
<dbReference type="InterPro" id="IPR003228">
    <property type="entry name" value="TFIID_TAF12_dom"/>
</dbReference>
<dbReference type="InterPro" id="IPR009072">
    <property type="entry name" value="Histone-fold"/>
</dbReference>
<dbReference type="Gene3D" id="1.10.20.10">
    <property type="entry name" value="Histone, subunit A"/>
    <property type="match status" value="1"/>
</dbReference>
<keyword evidence="8 14" id="KW-1133">Transmembrane helix</keyword>
<comment type="pathway">
    <text evidence="3">Protein modification; protein glycosylation.</text>
</comment>
<comment type="similarity">
    <text evidence="5">Belongs to the DAD/OST2 family.</text>
</comment>
<dbReference type="GO" id="GO:0017025">
    <property type="term" value="F:TBP-class protein binding"/>
    <property type="evidence" value="ECO:0007669"/>
    <property type="project" value="TreeGrafter"/>
</dbReference>
<keyword evidence="9" id="KW-0805">Transcription regulation</keyword>
<evidence type="ECO:0000256" key="3">
    <source>
        <dbReference type="ARBA" id="ARBA00004922"/>
    </source>
</evidence>
<evidence type="ECO:0000256" key="5">
    <source>
        <dbReference type="ARBA" id="ARBA00009386"/>
    </source>
</evidence>
<keyword evidence="11" id="KW-0804">Transcription</keyword>
<feature type="region of interest" description="Disordered" evidence="13">
    <location>
        <begin position="243"/>
        <end position="265"/>
    </location>
</feature>
<dbReference type="Pfam" id="PF02109">
    <property type="entry name" value="DAD"/>
    <property type="match status" value="1"/>
</dbReference>
<dbReference type="GO" id="GO:0008250">
    <property type="term" value="C:oligosaccharyltransferase complex"/>
    <property type="evidence" value="ECO:0007669"/>
    <property type="project" value="InterPro"/>
</dbReference>
<dbReference type="EMBL" id="AFRT01000987">
    <property type="protein sequence ID" value="ELU41796.1"/>
    <property type="molecule type" value="Genomic_DNA"/>
</dbReference>
<feature type="domain" description="Transcription initiation factor TFIID subunit 12" evidence="15">
    <location>
        <begin position="435"/>
        <end position="500"/>
    </location>
</feature>
<name>L8WUK9_THACA</name>
<comment type="subcellular location">
    <subcellularLocation>
        <location evidence="2">Endoplasmic reticulum membrane</location>
        <topology evidence="2">Multi-pass membrane protein</topology>
    </subcellularLocation>
    <subcellularLocation>
        <location evidence="1">Nucleus</location>
    </subcellularLocation>
</comment>
<evidence type="ECO:0000259" key="15">
    <source>
        <dbReference type="Pfam" id="PF03847"/>
    </source>
</evidence>
<evidence type="ECO:0000313" key="16">
    <source>
        <dbReference type="EMBL" id="ELU41796.1"/>
    </source>
</evidence>
<dbReference type="InterPro" id="IPR003038">
    <property type="entry name" value="DAD/Ost2"/>
</dbReference>
<keyword evidence="17" id="KW-1185">Reference proteome</keyword>
<evidence type="ECO:0000256" key="2">
    <source>
        <dbReference type="ARBA" id="ARBA00004477"/>
    </source>
</evidence>
<dbReference type="STRING" id="983506.L8WUK9"/>
<dbReference type="HOGENOM" id="CLU_396467_0_0_1"/>
<dbReference type="CDD" id="cd07981">
    <property type="entry name" value="HFD_TAF12"/>
    <property type="match status" value="1"/>
</dbReference>
<dbReference type="Pfam" id="PF03847">
    <property type="entry name" value="TFIID_20kDa"/>
    <property type="match status" value="1"/>
</dbReference>